<evidence type="ECO:0000256" key="5">
    <source>
        <dbReference type="ARBA" id="ARBA00022692"/>
    </source>
</evidence>
<evidence type="ECO:0000256" key="9">
    <source>
        <dbReference type="ARBA" id="ARBA00023136"/>
    </source>
</evidence>
<evidence type="ECO:0000313" key="12">
    <source>
        <dbReference type="RefSeq" id="XP_011496276.1"/>
    </source>
</evidence>
<keyword evidence="3 10" id="KW-0328">Glycosyltransferase</keyword>
<dbReference type="Gene3D" id="3.90.550.50">
    <property type="match status" value="1"/>
</dbReference>
<evidence type="ECO:0000256" key="10">
    <source>
        <dbReference type="RuleBase" id="RU363063"/>
    </source>
</evidence>
<proteinExistence type="inferred from homology"/>
<evidence type="ECO:0000256" key="8">
    <source>
        <dbReference type="ARBA" id="ARBA00023034"/>
    </source>
</evidence>
<dbReference type="PANTHER" id="PTHR11214:SF376">
    <property type="entry name" value="HEXOSYLTRANSFERASE"/>
    <property type="match status" value="1"/>
</dbReference>
<evidence type="ECO:0000313" key="11">
    <source>
        <dbReference type="Proteomes" id="UP000695007"/>
    </source>
</evidence>
<evidence type="ECO:0000256" key="7">
    <source>
        <dbReference type="ARBA" id="ARBA00022989"/>
    </source>
</evidence>
<dbReference type="RefSeq" id="XP_011496276.1">
    <property type="nucleotide sequence ID" value="XM_011497974.1"/>
</dbReference>
<sequence length="170" mass="19962">MLNKKDAKYILKLDDDVFVHVGALLKFLKQELSQRDVKRLILCDSITTLKVRRSWRSKWRVLPKEYPNKEYPTYCAGWAILYTVDTVFLLYREAQKEPYFWIDDVHVTGTLAKKINLTHISVNSMILSEYMMAILLKRQRIKKDFIFGPPNLMETGIRALHNAVTTNIII</sequence>
<keyword evidence="9" id="KW-0472">Membrane</keyword>
<evidence type="ECO:0000256" key="2">
    <source>
        <dbReference type="ARBA" id="ARBA00008661"/>
    </source>
</evidence>
<keyword evidence="6" id="KW-0735">Signal-anchor</keyword>
<reference evidence="12" key="1">
    <citation type="submission" date="2025-08" db="UniProtKB">
        <authorList>
            <consortium name="RefSeq"/>
        </authorList>
    </citation>
    <scope>IDENTIFICATION</scope>
</reference>
<accession>A0AAJ7DTS4</accession>
<keyword evidence="4" id="KW-0808">Transferase</keyword>
<evidence type="ECO:0000256" key="3">
    <source>
        <dbReference type="ARBA" id="ARBA00022676"/>
    </source>
</evidence>
<keyword evidence="11" id="KW-1185">Reference proteome</keyword>
<name>A0AAJ7DTS4_9HYME</name>
<evidence type="ECO:0000256" key="1">
    <source>
        <dbReference type="ARBA" id="ARBA00004323"/>
    </source>
</evidence>
<organism evidence="11 12">
    <name type="scientific">Ceratosolen solmsi marchali</name>
    <dbReference type="NCBI Taxonomy" id="326594"/>
    <lineage>
        <taxon>Eukaryota</taxon>
        <taxon>Metazoa</taxon>
        <taxon>Ecdysozoa</taxon>
        <taxon>Arthropoda</taxon>
        <taxon>Hexapoda</taxon>
        <taxon>Insecta</taxon>
        <taxon>Pterygota</taxon>
        <taxon>Neoptera</taxon>
        <taxon>Endopterygota</taxon>
        <taxon>Hymenoptera</taxon>
        <taxon>Apocrita</taxon>
        <taxon>Proctotrupomorpha</taxon>
        <taxon>Chalcidoidea</taxon>
        <taxon>Agaonidae</taxon>
        <taxon>Agaoninae</taxon>
        <taxon>Ceratosolen</taxon>
    </lineage>
</organism>
<dbReference type="Proteomes" id="UP000695007">
    <property type="component" value="Unplaced"/>
</dbReference>
<dbReference type="GO" id="GO:0016758">
    <property type="term" value="F:hexosyltransferase activity"/>
    <property type="evidence" value="ECO:0007669"/>
    <property type="project" value="InterPro"/>
</dbReference>
<comment type="similarity">
    <text evidence="2 10">Belongs to the glycosyltransferase 31 family.</text>
</comment>
<protein>
    <recommendedName>
        <fullName evidence="10">Hexosyltransferase</fullName>
        <ecNumber evidence="10">2.4.1.-</ecNumber>
    </recommendedName>
</protein>
<dbReference type="Pfam" id="PF01762">
    <property type="entry name" value="Galactosyl_T"/>
    <property type="match status" value="1"/>
</dbReference>
<evidence type="ECO:0000256" key="6">
    <source>
        <dbReference type="ARBA" id="ARBA00022968"/>
    </source>
</evidence>
<dbReference type="KEGG" id="csol:105360941"/>
<dbReference type="InterPro" id="IPR002659">
    <property type="entry name" value="Glyco_trans_31"/>
</dbReference>
<comment type="subcellular location">
    <subcellularLocation>
        <location evidence="1 10">Golgi apparatus membrane</location>
        <topology evidence="1 10">Single-pass type II membrane protein</topology>
    </subcellularLocation>
</comment>
<evidence type="ECO:0000256" key="4">
    <source>
        <dbReference type="ARBA" id="ARBA00022679"/>
    </source>
</evidence>
<gene>
    <name evidence="12" type="primary">LOC105360941</name>
</gene>
<dbReference type="EC" id="2.4.1.-" evidence="10"/>
<dbReference type="AlphaFoldDB" id="A0AAJ7DTS4"/>
<dbReference type="GO" id="GO:0000139">
    <property type="term" value="C:Golgi membrane"/>
    <property type="evidence" value="ECO:0007669"/>
    <property type="project" value="UniProtKB-SubCell"/>
</dbReference>
<dbReference type="PANTHER" id="PTHR11214">
    <property type="entry name" value="BETA-1,3-N-ACETYLGLUCOSAMINYLTRANSFERASE"/>
    <property type="match status" value="1"/>
</dbReference>
<dbReference type="GeneID" id="105360941"/>
<keyword evidence="8 10" id="KW-0333">Golgi apparatus</keyword>
<dbReference type="GO" id="GO:0006493">
    <property type="term" value="P:protein O-linked glycosylation"/>
    <property type="evidence" value="ECO:0007669"/>
    <property type="project" value="TreeGrafter"/>
</dbReference>
<keyword evidence="5" id="KW-0812">Transmembrane</keyword>
<keyword evidence="7" id="KW-1133">Transmembrane helix</keyword>